<dbReference type="Pfam" id="PF00528">
    <property type="entry name" value="BPD_transp_1"/>
    <property type="match status" value="1"/>
</dbReference>
<comment type="similarity">
    <text evidence="7">Belongs to the binding-protein-dependent transport system permease family.</text>
</comment>
<feature type="transmembrane region" description="Helical" evidence="7">
    <location>
        <begin position="273"/>
        <end position="299"/>
    </location>
</feature>
<evidence type="ECO:0000256" key="1">
    <source>
        <dbReference type="ARBA" id="ARBA00004651"/>
    </source>
</evidence>
<dbReference type="InterPro" id="IPR035906">
    <property type="entry name" value="MetI-like_sf"/>
</dbReference>
<feature type="transmembrane region" description="Helical" evidence="7">
    <location>
        <begin position="215"/>
        <end position="234"/>
    </location>
</feature>
<dbReference type="PANTHER" id="PTHR43163">
    <property type="entry name" value="DIPEPTIDE TRANSPORT SYSTEM PERMEASE PROTEIN DPPB-RELATED"/>
    <property type="match status" value="1"/>
</dbReference>
<sequence length="352" mass="38474">MSFARFLSKRILQGILVIWGVVTVVFLLRYLTPGNPVSFIAPLDAGPELRARIAAELGLNQPIYVQYWNYLTGVVQGDFGQSYIVAKGLPVSEVVFGRLPATVEMAVAASVVAIVLSIPLGVISATNRHEPSDYFATTFSLVGISTPNFWLGIMLVLVMAIQLEQFASGLPWPVSMVGMLSPPTSGMARYQGSPVLFYDGLRYLLSGNLQPMVRWFQHMALPAITLGTYFTALITRLTRSGMLDELGQSYVQALRAKGLPETRTRYRHVLKNTLIPIITVLGLQLGTLIGGAVITESVFDWPGLGTLLIDAINRRDWTVIQGSLIVIGCGFVLINILVDALYAYVNPQVVND</sequence>
<feature type="transmembrane region" description="Helical" evidence="7">
    <location>
        <begin position="12"/>
        <end position="31"/>
    </location>
</feature>
<keyword evidence="6 7" id="KW-0472">Membrane</keyword>
<name>A0AAV3SXV1_9EURY</name>
<feature type="transmembrane region" description="Helical" evidence="7">
    <location>
        <begin position="135"/>
        <end position="161"/>
    </location>
</feature>
<feature type="domain" description="ABC transmembrane type-1" evidence="8">
    <location>
        <begin position="99"/>
        <end position="342"/>
    </location>
</feature>
<dbReference type="GO" id="GO:0005886">
    <property type="term" value="C:plasma membrane"/>
    <property type="evidence" value="ECO:0007669"/>
    <property type="project" value="UniProtKB-SubCell"/>
</dbReference>
<feature type="transmembrane region" description="Helical" evidence="7">
    <location>
        <begin position="319"/>
        <end position="345"/>
    </location>
</feature>
<dbReference type="PROSITE" id="PS50928">
    <property type="entry name" value="ABC_TM1"/>
    <property type="match status" value="1"/>
</dbReference>
<gene>
    <name evidence="9" type="ORF">GCM10009019_04030</name>
</gene>
<dbReference type="RefSeq" id="WP_227261879.1">
    <property type="nucleotide sequence ID" value="NZ_BAAADU010000002.1"/>
</dbReference>
<keyword evidence="2 7" id="KW-0813">Transport</keyword>
<evidence type="ECO:0000256" key="7">
    <source>
        <dbReference type="RuleBase" id="RU363032"/>
    </source>
</evidence>
<evidence type="ECO:0000256" key="6">
    <source>
        <dbReference type="ARBA" id="ARBA00023136"/>
    </source>
</evidence>
<dbReference type="Pfam" id="PF19300">
    <property type="entry name" value="BPD_transp_1_N"/>
    <property type="match status" value="1"/>
</dbReference>
<evidence type="ECO:0000256" key="5">
    <source>
        <dbReference type="ARBA" id="ARBA00022989"/>
    </source>
</evidence>
<dbReference type="SUPFAM" id="SSF161098">
    <property type="entry name" value="MetI-like"/>
    <property type="match status" value="1"/>
</dbReference>
<reference evidence="9 10" key="1">
    <citation type="journal article" date="2019" name="Int. J. Syst. Evol. Microbiol.">
        <title>The Global Catalogue of Microorganisms (GCM) 10K type strain sequencing project: providing services to taxonomists for standard genome sequencing and annotation.</title>
        <authorList>
            <consortium name="The Broad Institute Genomics Platform"/>
            <consortium name="The Broad Institute Genome Sequencing Center for Infectious Disease"/>
            <person name="Wu L."/>
            <person name="Ma J."/>
        </authorList>
    </citation>
    <scope>NUCLEOTIDE SEQUENCE [LARGE SCALE GENOMIC DNA]</scope>
    <source>
        <strain evidence="9 10">JCM 16327</strain>
    </source>
</reference>
<keyword evidence="10" id="KW-1185">Reference proteome</keyword>
<dbReference type="Proteomes" id="UP001500194">
    <property type="component" value="Unassembled WGS sequence"/>
</dbReference>
<dbReference type="InterPro" id="IPR045621">
    <property type="entry name" value="BPD_transp_1_N"/>
</dbReference>
<comment type="subcellular location">
    <subcellularLocation>
        <location evidence="1 7">Cell membrane</location>
        <topology evidence="1 7">Multi-pass membrane protein</topology>
    </subcellularLocation>
</comment>
<keyword evidence="3" id="KW-1003">Cell membrane</keyword>
<dbReference type="Gene3D" id="1.10.3720.10">
    <property type="entry name" value="MetI-like"/>
    <property type="match status" value="1"/>
</dbReference>
<keyword evidence="4 7" id="KW-0812">Transmembrane</keyword>
<evidence type="ECO:0000313" key="10">
    <source>
        <dbReference type="Proteomes" id="UP001500194"/>
    </source>
</evidence>
<dbReference type="GeneID" id="68572482"/>
<evidence type="ECO:0000259" key="8">
    <source>
        <dbReference type="PROSITE" id="PS50928"/>
    </source>
</evidence>
<dbReference type="GO" id="GO:0055085">
    <property type="term" value="P:transmembrane transport"/>
    <property type="evidence" value="ECO:0007669"/>
    <property type="project" value="InterPro"/>
</dbReference>
<organism evidence="9 10">
    <name type="scientific">Salarchaeum japonicum</name>
    <dbReference type="NCBI Taxonomy" id="555573"/>
    <lineage>
        <taxon>Archaea</taxon>
        <taxon>Methanobacteriati</taxon>
        <taxon>Methanobacteriota</taxon>
        <taxon>Stenosarchaea group</taxon>
        <taxon>Halobacteria</taxon>
        <taxon>Halobacteriales</taxon>
        <taxon>Halobacteriaceae</taxon>
    </lineage>
</organism>
<dbReference type="PANTHER" id="PTHR43163:SF6">
    <property type="entry name" value="DIPEPTIDE TRANSPORT SYSTEM PERMEASE PROTEIN DPPB-RELATED"/>
    <property type="match status" value="1"/>
</dbReference>
<evidence type="ECO:0000256" key="4">
    <source>
        <dbReference type="ARBA" id="ARBA00022692"/>
    </source>
</evidence>
<keyword evidence="5 7" id="KW-1133">Transmembrane helix</keyword>
<protein>
    <submittedName>
        <fullName evidence="9">ABC transporter permease</fullName>
    </submittedName>
</protein>
<evidence type="ECO:0000256" key="3">
    <source>
        <dbReference type="ARBA" id="ARBA00022475"/>
    </source>
</evidence>
<feature type="transmembrane region" description="Helical" evidence="7">
    <location>
        <begin position="105"/>
        <end position="123"/>
    </location>
</feature>
<dbReference type="CDD" id="cd06261">
    <property type="entry name" value="TM_PBP2"/>
    <property type="match status" value="1"/>
</dbReference>
<comment type="caution">
    <text evidence="9">The sequence shown here is derived from an EMBL/GenBank/DDBJ whole genome shotgun (WGS) entry which is preliminary data.</text>
</comment>
<accession>A0AAV3SXV1</accession>
<evidence type="ECO:0000313" key="9">
    <source>
        <dbReference type="EMBL" id="GAA0645138.1"/>
    </source>
</evidence>
<evidence type="ECO:0000256" key="2">
    <source>
        <dbReference type="ARBA" id="ARBA00022448"/>
    </source>
</evidence>
<dbReference type="InterPro" id="IPR000515">
    <property type="entry name" value="MetI-like"/>
</dbReference>
<proteinExistence type="inferred from homology"/>
<dbReference type="AlphaFoldDB" id="A0AAV3SXV1"/>
<dbReference type="EMBL" id="BAAADU010000002">
    <property type="protein sequence ID" value="GAA0645138.1"/>
    <property type="molecule type" value="Genomic_DNA"/>
</dbReference>